<reference evidence="1 2" key="1">
    <citation type="submission" date="2018-04" db="EMBL/GenBank/DDBJ databases">
        <title>Genomic Encyclopedia of Archaeal and Bacterial Type Strains, Phase II (KMG-II): from individual species to whole genera.</title>
        <authorList>
            <person name="Goeker M."/>
        </authorList>
    </citation>
    <scope>NUCLEOTIDE SEQUENCE [LARGE SCALE GENOMIC DNA]</scope>
    <source>
        <strain evidence="1 2">DSM 26809</strain>
    </source>
</reference>
<dbReference type="Proteomes" id="UP000244168">
    <property type="component" value="Unassembled WGS sequence"/>
</dbReference>
<accession>A0A2T5J9Y2</accession>
<name>A0A2T5J9Y2_9SPHI</name>
<protein>
    <submittedName>
        <fullName evidence="1">Uncharacterized protein</fullName>
    </submittedName>
</protein>
<proteinExistence type="predicted"/>
<evidence type="ECO:0000313" key="2">
    <source>
        <dbReference type="Proteomes" id="UP000244168"/>
    </source>
</evidence>
<evidence type="ECO:0000313" key="1">
    <source>
        <dbReference type="EMBL" id="PTQ96844.1"/>
    </source>
</evidence>
<dbReference type="EMBL" id="QAOQ01000004">
    <property type="protein sequence ID" value="PTQ96844.1"/>
    <property type="molecule type" value="Genomic_DNA"/>
</dbReference>
<organism evidence="1 2">
    <name type="scientific">Mucilaginibacter yixingensis</name>
    <dbReference type="NCBI Taxonomy" id="1295612"/>
    <lineage>
        <taxon>Bacteria</taxon>
        <taxon>Pseudomonadati</taxon>
        <taxon>Bacteroidota</taxon>
        <taxon>Sphingobacteriia</taxon>
        <taxon>Sphingobacteriales</taxon>
        <taxon>Sphingobacteriaceae</taxon>
        <taxon>Mucilaginibacter</taxon>
    </lineage>
</organism>
<dbReference type="AlphaFoldDB" id="A0A2T5J9Y2"/>
<comment type="caution">
    <text evidence="1">The sequence shown here is derived from an EMBL/GenBank/DDBJ whole genome shotgun (WGS) entry which is preliminary data.</text>
</comment>
<keyword evidence="2" id="KW-1185">Reference proteome</keyword>
<dbReference type="RefSeq" id="WP_245917046.1">
    <property type="nucleotide sequence ID" value="NZ_CP160205.1"/>
</dbReference>
<sequence length="121" mass="13894">MPVTYIDPETEKFLAGKSTHTAHLYNHFINEFAELGDISLHATKTMIGISNGHKRIAWVTQFGKNFIHVVLPFNRPYEDNLCFSKVALVPGSNQYNHHLRILQKEDVNEEVRGYLRLTIEG</sequence>
<gene>
    <name evidence="1" type="ORF">C8P68_104336</name>
</gene>